<comment type="caution">
    <text evidence="12">The sequence shown here is derived from an EMBL/GenBank/DDBJ whole genome shotgun (WGS) entry which is preliminary data.</text>
</comment>
<dbReference type="InterPro" id="IPR036291">
    <property type="entry name" value="NAD(P)-bd_dom_sf"/>
</dbReference>
<dbReference type="Gene3D" id="3.90.25.10">
    <property type="entry name" value="UDP-galactose 4-epimerase, domain 1"/>
    <property type="match status" value="1"/>
</dbReference>
<comment type="pathway">
    <text evidence="3">Carbohydrate metabolism; galactose metabolism.</text>
</comment>
<reference evidence="12 13" key="1">
    <citation type="submission" date="2021-01" db="EMBL/GenBank/DDBJ databases">
        <title>Whole genome shotgun sequence of Actinoplanes deccanensis NBRC 13994.</title>
        <authorList>
            <person name="Komaki H."/>
            <person name="Tamura T."/>
        </authorList>
    </citation>
    <scope>NUCLEOTIDE SEQUENCE [LARGE SCALE GENOMIC DNA]</scope>
    <source>
        <strain evidence="12 13">NBRC 13994</strain>
    </source>
</reference>
<dbReference type="EC" id="5.1.3.2" evidence="5"/>
<dbReference type="InterPro" id="IPR005886">
    <property type="entry name" value="UDP_G4E"/>
</dbReference>
<comment type="cofactor">
    <cofactor evidence="2">
        <name>NAD(+)</name>
        <dbReference type="ChEBI" id="CHEBI:57540"/>
    </cofactor>
</comment>
<evidence type="ECO:0000256" key="5">
    <source>
        <dbReference type="ARBA" id="ARBA00013189"/>
    </source>
</evidence>
<dbReference type="PROSITE" id="PS51257">
    <property type="entry name" value="PROKAR_LIPOPROTEIN"/>
    <property type="match status" value="1"/>
</dbReference>
<keyword evidence="13" id="KW-1185">Reference proteome</keyword>
<sequence>MKVLITGGAGYIGSTVASACADAGIAPVVLDNLASGDLQFVRHRRFYRGDIADRALLDKIFRDHPDIFAVVHCAALVVVAESYADPLAYYRENVLKSAALVEGVLRNGCRRLIFSSSAAIYGGATRGEIDEAGPIAPCSPYARTKAMVEDVLRDMCAVTGMRAMSLRYFNPIGADPRLRSGPCATRPSHALGRLIRSDTSGEPFVITGVDYPTRDGTGLRDYVHVWDLARGHVAALRRFDRVLPRGFEAINLGTGAGVTVREIITAYEAEVGRRVPVVEAPRRPGDVAGAYASIAKAGHFLNWRPSMTLTDGIRSAIRWSRRPARRLPERIKPIAVKSGDQRPLCRAPELI</sequence>
<evidence type="ECO:0000256" key="4">
    <source>
        <dbReference type="ARBA" id="ARBA00007637"/>
    </source>
</evidence>
<evidence type="ECO:0000256" key="3">
    <source>
        <dbReference type="ARBA" id="ARBA00004947"/>
    </source>
</evidence>
<dbReference type="InterPro" id="IPR001509">
    <property type="entry name" value="Epimerase_deHydtase"/>
</dbReference>
<organism evidence="12 13">
    <name type="scientific">Paractinoplanes deccanensis</name>
    <dbReference type="NCBI Taxonomy" id="113561"/>
    <lineage>
        <taxon>Bacteria</taxon>
        <taxon>Bacillati</taxon>
        <taxon>Actinomycetota</taxon>
        <taxon>Actinomycetes</taxon>
        <taxon>Micromonosporales</taxon>
        <taxon>Micromonosporaceae</taxon>
        <taxon>Paractinoplanes</taxon>
    </lineage>
</organism>
<gene>
    <name evidence="12" type="primary">galE/exoB</name>
    <name evidence="12" type="ORF">Ade02nite_84810</name>
</gene>
<comment type="similarity">
    <text evidence="4">Belongs to the NAD(P)-dependent epimerase/dehydratase family.</text>
</comment>
<protein>
    <recommendedName>
        <fullName evidence="6">UDP-glucose 4-epimerase</fullName>
        <ecNumber evidence="5">5.1.3.2</ecNumber>
    </recommendedName>
    <alternativeName>
        <fullName evidence="10">Galactowaldenase</fullName>
    </alternativeName>
    <alternativeName>
        <fullName evidence="9">UDP-galactose 4-epimerase</fullName>
    </alternativeName>
</protein>
<evidence type="ECO:0000256" key="2">
    <source>
        <dbReference type="ARBA" id="ARBA00001911"/>
    </source>
</evidence>
<dbReference type="Gene3D" id="3.40.50.720">
    <property type="entry name" value="NAD(P)-binding Rossmann-like Domain"/>
    <property type="match status" value="1"/>
</dbReference>
<evidence type="ECO:0000259" key="11">
    <source>
        <dbReference type="Pfam" id="PF01370"/>
    </source>
</evidence>
<evidence type="ECO:0000256" key="8">
    <source>
        <dbReference type="ARBA" id="ARBA00023235"/>
    </source>
</evidence>
<name>A0ABQ3YIT4_9ACTN</name>
<dbReference type="PANTHER" id="PTHR43725">
    <property type="entry name" value="UDP-GLUCOSE 4-EPIMERASE"/>
    <property type="match status" value="1"/>
</dbReference>
<evidence type="ECO:0000256" key="1">
    <source>
        <dbReference type="ARBA" id="ARBA00000083"/>
    </source>
</evidence>
<evidence type="ECO:0000313" key="12">
    <source>
        <dbReference type="EMBL" id="GID79840.1"/>
    </source>
</evidence>
<dbReference type="Proteomes" id="UP000609879">
    <property type="component" value="Unassembled WGS sequence"/>
</dbReference>
<evidence type="ECO:0000256" key="10">
    <source>
        <dbReference type="ARBA" id="ARBA00033067"/>
    </source>
</evidence>
<evidence type="ECO:0000256" key="6">
    <source>
        <dbReference type="ARBA" id="ARBA00018569"/>
    </source>
</evidence>
<feature type="domain" description="NAD-dependent epimerase/dehydratase" evidence="11">
    <location>
        <begin position="3"/>
        <end position="244"/>
    </location>
</feature>
<dbReference type="Pfam" id="PF01370">
    <property type="entry name" value="Epimerase"/>
    <property type="match status" value="1"/>
</dbReference>
<dbReference type="SUPFAM" id="SSF51735">
    <property type="entry name" value="NAD(P)-binding Rossmann-fold domains"/>
    <property type="match status" value="1"/>
</dbReference>
<accession>A0ABQ3YIT4</accession>
<evidence type="ECO:0000256" key="9">
    <source>
        <dbReference type="ARBA" id="ARBA00031367"/>
    </source>
</evidence>
<dbReference type="NCBIfam" id="TIGR01179">
    <property type="entry name" value="galE"/>
    <property type="match status" value="1"/>
</dbReference>
<evidence type="ECO:0000256" key="7">
    <source>
        <dbReference type="ARBA" id="ARBA00023027"/>
    </source>
</evidence>
<keyword evidence="8" id="KW-0413">Isomerase</keyword>
<dbReference type="EMBL" id="BOMI01000178">
    <property type="protein sequence ID" value="GID79840.1"/>
    <property type="molecule type" value="Genomic_DNA"/>
</dbReference>
<proteinExistence type="inferred from homology"/>
<keyword evidence="7" id="KW-0520">NAD</keyword>
<comment type="catalytic activity">
    <reaction evidence="1">
        <text>UDP-alpha-D-glucose = UDP-alpha-D-galactose</text>
        <dbReference type="Rhea" id="RHEA:22168"/>
        <dbReference type="ChEBI" id="CHEBI:58885"/>
        <dbReference type="ChEBI" id="CHEBI:66914"/>
        <dbReference type="EC" id="5.1.3.2"/>
    </reaction>
</comment>
<evidence type="ECO:0000313" key="13">
    <source>
        <dbReference type="Proteomes" id="UP000609879"/>
    </source>
</evidence>